<dbReference type="Proteomes" id="UP000790709">
    <property type="component" value="Unassembled WGS sequence"/>
</dbReference>
<name>A0ACB8BLU3_9AGAM</name>
<evidence type="ECO:0000313" key="1">
    <source>
        <dbReference type="EMBL" id="KAH7925832.1"/>
    </source>
</evidence>
<protein>
    <submittedName>
        <fullName evidence="1">Acyl-CoA-binding protein</fullName>
    </submittedName>
</protein>
<comment type="caution">
    <text evidence="1">The sequence shown here is derived from an EMBL/GenBank/DDBJ whole genome shotgun (WGS) entry which is preliminary data.</text>
</comment>
<proteinExistence type="predicted"/>
<keyword evidence="2" id="KW-1185">Reference proteome</keyword>
<organism evidence="1 2">
    <name type="scientific">Leucogyrophana mollusca</name>
    <dbReference type="NCBI Taxonomy" id="85980"/>
    <lineage>
        <taxon>Eukaryota</taxon>
        <taxon>Fungi</taxon>
        <taxon>Dikarya</taxon>
        <taxon>Basidiomycota</taxon>
        <taxon>Agaricomycotina</taxon>
        <taxon>Agaricomycetes</taxon>
        <taxon>Agaricomycetidae</taxon>
        <taxon>Boletales</taxon>
        <taxon>Boletales incertae sedis</taxon>
        <taxon>Leucogyrophana</taxon>
    </lineage>
</organism>
<dbReference type="EMBL" id="MU266394">
    <property type="protein sequence ID" value="KAH7925832.1"/>
    <property type="molecule type" value="Genomic_DNA"/>
</dbReference>
<evidence type="ECO:0000313" key="2">
    <source>
        <dbReference type="Proteomes" id="UP000790709"/>
    </source>
</evidence>
<gene>
    <name evidence="1" type="ORF">BV22DRAFT_1046495</name>
</gene>
<reference evidence="1" key="1">
    <citation type="journal article" date="2021" name="New Phytol.">
        <title>Evolutionary innovations through gain and loss of genes in the ectomycorrhizal Boletales.</title>
        <authorList>
            <person name="Wu G."/>
            <person name="Miyauchi S."/>
            <person name="Morin E."/>
            <person name="Kuo A."/>
            <person name="Drula E."/>
            <person name="Varga T."/>
            <person name="Kohler A."/>
            <person name="Feng B."/>
            <person name="Cao Y."/>
            <person name="Lipzen A."/>
            <person name="Daum C."/>
            <person name="Hundley H."/>
            <person name="Pangilinan J."/>
            <person name="Johnson J."/>
            <person name="Barry K."/>
            <person name="LaButti K."/>
            <person name="Ng V."/>
            <person name="Ahrendt S."/>
            <person name="Min B."/>
            <person name="Choi I.G."/>
            <person name="Park H."/>
            <person name="Plett J.M."/>
            <person name="Magnuson J."/>
            <person name="Spatafora J.W."/>
            <person name="Nagy L.G."/>
            <person name="Henrissat B."/>
            <person name="Grigoriev I.V."/>
            <person name="Yang Z.L."/>
            <person name="Xu J."/>
            <person name="Martin F.M."/>
        </authorList>
    </citation>
    <scope>NUCLEOTIDE SEQUENCE</scope>
    <source>
        <strain evidence="1">KUC20120723A-06</strain>
    </source>
</reference>
<sequence length="117" mass="13186">MSAAFDKAVSYVQGLPKDGPVKVAQNDQLEFYKYYKQATVGDVNIPRPGLMDFTGKAKWQVSSCQCSRNLDAWNSIKGTSPEEARKKYVEKLLEILNTNPDNEDNKKLIQELQELSA</sequence>
<accession>A0ACB8BLU3</accession>